<name>A3K1M4_SAGS3</name>
<gene>
    <name evidence="1" type="ORF">SSE37_04220</name>
</gene>
<keyword evidence="2" id="KW-1185">Reference proteome</keyword>
<proteinExistence type="predicted"/>
<dbReference type="AlphaFoldDB" id="A3K1M4"/>
<dbReference type="RefSeq" id="WP_005857661.1">
    <property type="nucleotide sequence ID" value="NZ_AAYA01000004.1"/>
</dbReference>
<reference evidence="1 2" key="1">
    <citation type="submission" date="2006-06" db="EMBL/GenBank/DDBJ databases">
        <authorList>
            <person name="Moran M.A."/>
            <person name="Ferriera S."/>
            <person name="Johnson J."/>
            <person name="Kravitz S."/>
            <person name="Beeson K."/>
            <person name="Sutton G."/>
            <person name="Rogers Y.-H."/>
            <person name="Friedman R."/>
            <person name="Frazier M."/>
            <person name="Venter J.C."/>
        </authorList>
    </citation>
    <scope>NUCLEOTIDE SEQUENCE [LARGE SCALE GENOMIC DNA]</scope>
    <source>
        <strain evidence="1 2">E-37</strain>
    </source>
</reference>
<organism evidence="1 2">
    <name type="scientific">Sagittula stellata (strain ATCC 700073 / DSM 11524 / E-37)</name>
    <dbReference type="NCBI Taxonomy" id="388399"/>
    <lineage>
        <taxon>Bacteria</taxon>
        <taxon>Pseudomonadati</taxon>
        <taxon>Pseudomonadota</taxon>
        <taxon>Alphaproteobacteria</taxon>
        <taxon>Rhodobacterales</taxon>
        <taxon>Roseobacteraceae</taxon>
        <taxon>Sagittula</taxon>
    </lineage>
</organism>
<accession>A3K1M4</accession>
<sequence>MRIVMEWLQAAAERMTCHHAMYGVMAAAYAGAEAHLWDKGALGLVFMAAYSVLALRP</sequence>
<evidence type="ECO:0000313" key="2">
    <source>
        <dbReference type="Proteomes" id="UP000005713"/>
    </source>
</evidence>
<dbReference type="EMBL" id="AAYA01000004">
    <property type="protein sequence ID" value="EBA08820.1"/>
    <property type="molecule type" value="Genomic_DNA"/>
</dbReference>
<protein>
    <submittedName>
        <fullName evidence="1">Uncharacterized protein</fullName>
    </submittedName>
</protein>
<evidence type="ECO:0000313" key="1">
    <source>
        <dbReference type="EMBL" id="EBA08820.1"/>
    </source>
</evidence>
<comment type="caution">
    <text evidence="1">The sequence shown here is derived from an EMBL/GenBank/DDBJ whole genome shotgun (WGS) entry which is preliminary data.</text>
</comment>
<dbReference type="Proteomes" id="UP000005713">
    <property type="component" value="Unassembled WGS sequence"/>
</dbReference>